<reference evidence="1 2" key="1">
    <citation type="submission" date="2012-12" db="EMBL/GenBank/DDBJ databases">
        <title>Genome assembly of Fulvivirga imtechensis AK7.</title>
        <authorList>
            <person name="Nupur N."/>
            <person name="Khatri I."/>
            <person name="Kumar R."/>
            <person name="Subramanian S."/>
            <person name="Pinnaka A."/>
        </authorList>
    </citation>
    <scope>NUCLEOTIDE SEQUENCE [LARGE SCALE GENOMIC DNA]</scope>
    <source>
        <strain evidence="1 2">AK7</strain>
    </source>
</reference>
<keyword evidence="2" id="KW-1185">Reference proteome</keyword>
<dbReference type="AlphaFoldDB" id="L8JXT8"/>
<gene>
    <name evidence="1" type="ORF">C900_01532</name>
</gene>
<dbReference type="EMBL" id="AMZN01000022">
    <property type="protein sequence ID" value="ELR72449.1"/>
    <property type="molecule type" value="Genomic_DNA"/>
</dbReference>
<evidence type="ECO:0000313" key="2">
    <source>
        <dbReference type="Proteomes" id="UP000011135"/>
    </source>
</evidence>
<organism evidence="1 2">
    <name type="scientific">Fulvivirga imtechensis AK7</name>
    <dbReference type="NCBI Taxonomy" id="1237149"/>
    <lineage>
        <taxon>Bacteria</taxon>
        <taxon>Pseudomonadati</taxon>
        <taxon>Bacteroidota</taxon>
        <taxon>Cytophagia</taxon>
        <taxon>Cytophagales</taxon>
        <taxon>Fulvivirgaceae</taxon>
        <taxon>Fulvivirga</taxon>
    </lineage>
</organism>
<protein>
    <submittedName>
        <fullName evidence="1">Uncharacterized protein</fullName>
    </submittedName>
</protein>
<accession>L8JXT8</accession>
<proteinExistence type="predicted"/>
<comment type="caution">
    <text evidence="1">The sequence shown here is derived from an EMBL/GenBank/DDBJ whole genome shotgun (WGS) entry which is preliminary data.</text>
</comment>
<name>L8JXT8_9BACT</name>
<sequence>MRSGLSFANIFTIISTINNMAEHIGKYQKALLIVIYNFSSTEIVIK</sequence>
<dbReference type="Proteomes" id="UP000011135">
    <property type="component" value="Unassembled WGS sequence"/>
</dbReference>
<evidence type="ECO:0000313" key="1">
    <source>
        <dbReference type="EMBL" id="ELR72449.1"/>
    </source>
</evidence>